<feature type="transmembrane region" description="Helical" evidence="13">
    <location>
        <begin position="241"/>
        <end position="260"/>
    </location>
</feature>
<dbReference type="InterPro" id="IPR002067">
    <property type="entry name" value="MCP"/>
</dbReference>
<dbReference type="GO" id="GO:0005743">
    <property type="term" value="C:mitochondrial inner membrane"/>
    <property type="evidence" value="ECO:0007669"/>
    <property type="project" value="UniProtKB-SubCell"/>
</dbReference>
<protein>
    <submittedName>
        <fullName evidence="14">Putative mitochondrial 2-oxoglutarate/malate carrier protein</fullName>
    </submittedName>
</protein>
<accession>A0A8H6RPM7</accession>
<dbReference type="OrthoDB" id="756301at2759"/>
<dbReference type="PANTHER" id="PTHR45618">
    <property type="entry name" value="MITOCHONDRIAL DICARBOXYLATE CARRIER-RELATED"/>
    <property type="match status" value="1"/>
</dbReference>
<keyword evidence="4 10" id="KW-0812">Transmembrane</keyword>
<evidence type="ECO:0000256" key="13">
    <source>
        <dbReference type="SAM" id="Phobius"/>
    </source>
</evidence>
<evidence type="ECO:0000256" key="7">
    <source>
        <dbReference type="ARBA" id="ARBA00022989"/>
    </source>
</evidence>
<keyword evidence="9 10" id="KW-0472">Membrane</keyword>
<dbReference type="InterPro" id="IPR050391">
    <property type="entry name" value="Mito_Metabolite_Transporter"/>
</dbReference>
<evidence type="ECO:0000256" key="5">
    <source>
        <dbReference type="ARBA" id="ARBA00022737"/>
    </source>
</evidence>
<feature type="transmembrane region" description="Helical" evidence="13">
    <location>
        <begin position="300"/>
        <end position="322"/>
    </location>
</feature>
<evidence type="ECO:0000313" key="14">
    <source>
        <dbReference type="EMBL" id="KAF7194846.1"/>
    </source>
</evidence>
<evidence type="ECO:0000256" key="4">
    <source>
        <dbReference type="ARBA" id="ARBA00022692"/>
    </source>
</evidence>
<dbReference type="InterPro" id="IPR018108">
    <property type="entry name" value="MCP_transmembrane"/>
</dbReference>
<reference evidence="14" key="1">
    <citation type="submission" date="2020-04" db="EMBL/GenBank/DDBJ databases">
        <title>Draft genome resource of the tomato pathogen Pseudocercospora fuligena.</title>
        <authorList>
            <person name="Zaccaron A."/>
        </authorList>
    </citation>
    <scope>NUCLEOTIDE SEQUENCE</scope>
    <source>
        <strain evidence="14">PF001</strain>
    </source>
</reference>
<feature type="compositionally biased region" description="Polar residues" evidence="12">
    <location>
        <begin position="10"/>
        <end position="21"/>
    </location>
</feature>
<dbReference type="Pfam" id="PF00153">
    <property type="entry name" value="Mito_carr"/>
    <property type="match status" value="3"/>
</dbReference>
<keyword evidence="6" id="KW-0999">Mitochondrion inner membrane</keyword>
<comment type="caution">
    <text evidence="14">The sequence shown here is derived from an EMBL/GenBank/DDBJ whole genome shotgun (WGS) entry which is preliminary data.</text>
</comment>
<evidence type="ECO:0000256" key="6">
    <source>
        <dbReference type="ARBA" id="ARBA00022792"/>
    </source>
</evidence>
<keyword evidence="5" id="KW-0677">Repeat</keyword>
<evidence type="ECO:0000256" key="3">
    <source>
        <dbReference type="ARBA" id="ARBA00022448"/>
    </source>
</evidence>
<keyword evidence="7 13" id="KW-1133">Transmembrane helix</keyword>
<dbReference type="GO" id="GO:0055085">
    <property type="term" value="P:transmembrane transport"/>
    <property type="evidence" value="ECO:0007669"/>
    <property type="project" value="InterPro"/>
</dbReference>
<evidence type="ECO:0000256" key="12">
    <source>
        <dbReference type="SAM" id="MobiDB-lite"/>
    </source>
</evidence>
<gene>
    <name evidence="14" type="ORF">HII31_03806</name>
</gene>
<keyword evidence="8" id="KW-0496">Mitochondrion</keyword>
<organism evidence="14 15">
    <name type="scientific">Pseudocercospora fuligena</name>
    <dbReference type="NCBI Taxonomy" id="685502"/>
    <lineage>
        <taxon>Eukaryota</taxon>
        <taxon>Fungi</taxon>
        <taxon>Dikarya</taxon>
        <taxon>Ascomycota</taxon>
        <taxon>Pezizomycotina</taxon>
        <taxon>Dothideomycetes</taxon>
        <taxon>Dothideomycetidae</taxon>
        <taxon>Mycosphaerellales</taxon>
        <taxon>Mycosphaerellaceae</taxon>
        <taxon>Pseudocercospora</taxon>
    </lineage>
</organism>
<feature type="region of interest" description="Disordered" evidence="12">
    <location>
        <begin position="1"/>
        <end position="24"/>
    </location>
</feature>
<keyword evidence="15" id="KW-1185">Reference proteome</keyword>
<evidence type="ECO:0000256" key="9">
    <source>
        <dbReference type="ARBA" id="ARBA00023136"/>
    </source>
</evidence>
<comment type="subcellular location">
    <subcellularLocation>
        <location evidence="1">Mitochondrion inner membrane</location>
        <topology evidence="1">Multi-pass membrane protein</topology>
    </subcellularLocation>
</comment>
<evidence type="ECO:0000256" key="8">
    <source>
        <dbReference type="ARBA" id="ARBA00023128"/>
    </source>
</evidence>
<dbReference type="EMBL" id="JABCIY010000051">
    <property type="protein sequence ID" value="KAF7194846.1"/>
    <property type="molecule type" value="Genomic_DNA"/>
</dbReference>
<dbReference type="AlphaFoldDB" id="A0A8H6RPM7"/>
<evidence type="ECO:0000313" key="15">
    <source>
        <dbReference type="Proteomes" id="UP000660729"/>
    </source>
</evidence>
<evidence type="ECO:0000256" key="11">
    <source>
        <dbReference type="RuleBase" id="RU000488"/>
    </source>
</evidence>
<dbReference type="InterPro" id="IPR023395">
    <property type="entry name" value="MCP_dom_sf"/>
</dbReference>
<dbReference type="PROSITE" id="PS50920">
    <property type="entry name" value="SOLCAR"/>
    <property type="match status" value="3"/>
</dbReference>
<dbReference type="SUPFAM" id="SSF103506">
    <property type="entry name" value="Mitochondrial carrier"/>
    <property type="match status" value="1"/>
</dbReference>
<feature type="repeat" description="Solcar" evidence="10">
    <location>
        <begin position="38"/>
        <end position="126"/>
    </location>
</feature>
<keyword evidence="3 11" id="KW-0813">Transport</keyword>
<dbReference type="FunFam" id="1.50.40.10:FF:000009">
    <property type="entry name" value="Mitochondrial 2-oxoglutarate/malate carrier protein"/>
    <property type="match status" value="1"/>
</dbReference>
<dbReference type="PRINTS" id="PR00926">
    <property type="entry name" value="MITOCARRIER"/>
</dbReference>
<dbReference type="Proteomes" id="UP000660729">
    <property type="component" value="Unassembled WGS sequence"/>
</dbReference>
<dbReference type="Gene3D" id="1.50.40.10">
    <property type="entry name" value="Mitochondrial carrier domain"/>
    <property type="match status" value="1"/>
</dbReference>
<feature type="repeat" description="Solcar" evidence="10">
    <location>
        <begin position="138"/>
        <end position="229"/>
    </location>
</feature>
<sequence>MQDVCPSMSKAGSNEAESSGPQVEKAQKVAKSALGTIWTQLQPFVIGGGSGMVATCCIQPADMVKVRLQLLGEGSAGKGQTPFAVARQIIRDGRFLDLYDGLSAGLLRQATYATMRLGFFDRFQHFFVVRAEAKGTTIGFRERAAASLSAGGLAAAIANPAEVALIRLQSDGMKPKAERANYKSVVDALVRIARSEGVFALWQGSYPTIIRAMSTNFGQLAFFSESKAQLKKRTSLSDRKVSLGASAIAGFFASFFSLPFDFLKTRLQRGGSAYKGVLDCAVKVAKTEGLLRFYRGFGTYFVRIAPHTMITLVVADYVTALVKKAEEKVNED</sequence>
<name>A0A8H6RPM7_9PEZI</name>
<evidence type="ECO:0000256" key="1">
    <source>
        <dbReference type="ARBA" id="ARBA00004448"/>
    </source>
</evidence>
<proteinExistence type="inferred from homology"/>
<comment type="similarity">
    <text evidence="2 11">Belongs to the mitochondrial carrier (TC 2.A.29) family.</text>
</comment>
<feature type="repeat" description="Solcar" evidence="10">
    <location>
        <begin position="237"/>
        <end position="321"/>
    </location>
</feature>
<evidence type="ECO:0000256" key="10">
    <source>
        <dbReference type="PROSITE-ProRule" id="PRU00282"/>
    </source>
</evidence>
<evidence type="ECO:0000256" key="2">
    <source>
        <dbReference type="ARBA" id="ARBA00006375"/>
    </source>
</evidence>